<dbReference type="AlphaFoldDB" id="A0A4V3E6G3"/>
<dbReference type="PANTHER" id="PTHR40069:SF1">
    <property type="entry name" value="YWBE PROTEIN"/>
    <property type="match status" value="1"/>
</dbReference>
<dbReference type="Pfam" id="PF09962">
    <property type="entry name" value="DUF2196"/>
    <property type="match status" value="1"/>
</dbReference>
<reference evidence="1 2" key="1">
    <citation type="submission" date="2019-03" db="EMBL/GenBank/DDBJ databases">
        <title>Deep subsurface shale carbon reservoir microbial communities from Ohio and West Virginia, USA.</title>
        <authorList>
            <person name="Wrighton K."/>
        </authorList>
    </citation>
    <scope>NUCLEOTIDE SEQUENCE [LARGE SCALE GENOMIC DNA]</scope>
    <source>
        <strain evidence="1 2">UTICA-S4D12</strain>
    </source>
</reference>
<sequence>MAGNKRSEIKKGLKVKVVQKKDQRSGELTEGVVKRILTNSATHPHGIKVMLENGKVGRVKEIEREDI</sequence>
<gene>
    <name evidence="1" type="ORF">BY453_10890</name>
</gene>
<evidence type="ECO:0000313" key="1">
    <source>
        <dbReference type="EMBL" id="TDS32297.1"/>
    </source>
</evidence>
<proteinExistence type="predicted"/>
<protein>
    <submittedName>
        <fullName evidence="1">Putative repeat protein (TIGR03833 family)</fullName>
    </submittedName>
</protein>
<dbReference type="Proteomes" id="UP000295758">
    <property type="component" value="Unassembled WGS sequence"/>
</dbReference>
<dbReference type="RefSeq" id="WP_133618149.1">
    <property type="nucleotide sequence ID" value="NZ_SOAA01000008.1"/>
</dbReference>
<comment type="caution">
    <text evidence="1">The sequence shown here is derived from an EMBL/GenBank/DDBJ whole genome shotgun (WGS) entry which is preliminary data.</text>
</comment>
<evidence type="ECO:0000313" key="2">
    <source>
        <dbReference type="Proteomes" id="UP000295758"/>
    </source>
</evidence>
<dbReference type="InterPro" id="IPR019240">
    <property type="entry name" value="DUF2196"/>
</dbReference>
<dbReference type="EMBL" id="SOAA01000008">
    <property type="protein sequence ID" value="TDS32297.1"/>
    <property type="molecule type" value="Genomic_DNA"/>
</dbReference>
<name>A0A4V3E6G3_9FIRM</name>
<dbReference type="PANTHER" id="PTHR40069">
    <property type="entry name" value="YWBE PROTEIN"/>
    <property type="match status" value="1"/>
</dbReference>
<accession>A0A4V3E6G3</accession>
<organism evidence="1 2">
    <name type="scientific">Halanaerobium congolense</name>
    <dbReference type="NCBI Taxonomy" id="54121"/>
    <lineage>
        <taxon>Bacteria</taxon>
        <taxon>Bacillati</taxon>
        <taxon>Bacillota</taxon>
        <taxon>Clostridia</taxon>
        <taxon>Halanaerobiales</taxon>
        <taxon>Halanaerobiaceae</taxon>
        <taxon>Halanaerobium</taxon>
    </lineage>
</organism>
<dbReference type="NCBIfam" id="TIGR03833">
    <property type="entry name" value="YwbE family protein"/>
    <property type="match status" value="1"/>
</dbReference>